<reference evidence="4" key="1">
    <citation type="submission" date="2015-11" db="EMBL/GenBank/DDBJ databases">
        <title>De novo transcriptome assembly of four potential Pierce s Disease insect vectors from Arizona vineyards.</title>
        <authorList>
            <person name="Tassone E.E."/>
        </authorList>
    </citation>
    <scope>NUCLEOTIDE SEQUENCE</scope>
</reference>
<evidence type="ECO:0008006" key="5">
    <source>
        <dbReference type="Google" id="ProtNLM"/>
    </source>
</evidence>
<name>A0A1B6GUN3_9HEMI</name>
<dbReference type="AlphaFoldDB" id="A0A1B6GUN3"/>
<dbReference type="InterPro" id="IPR000357">
    <property type="entry name" value="HEAT"/>
</dbReference>
<dbReference type="PANTHER" id="PTHR21467:SF0">
    <property type="entry name" value="SERINE_THREONINE-PROTEIN PHOSPHATASE 4 REGULATORY SUBUNIT 4"/>
    <property type="match status" value="1"/>
</dbReference>
<evidence type="ECO:0000256" key="2">
    <source>
        <dbReference type="PROSITE-ProRule" id="PRU00103"/>
    </source>
</evidence>
<dbReference type="GO" id="GO:0019888">
    <property type="term" value="F:protein phosphatase regulator activity"/>
    <property type="evidence" value="ECO:0007669"/>
    <property type="project" value="TreeGrafter"/>
</dbReference>
<dbReference type="GO" id="GO:0008287">
    <property type="term" value="C:protein serine/threonine phosphatase complex"/>
    <property type="evidence" value="ECO:0007669"/>
    <property type="project" value="TreeGrafter"/>
</dbReference>
<feature type="compositionally biased region" description="Low complexity" evidence="3">
    <location>
        <begin position="670"/>
        <end position="689"/>
    </location>
</feature>
<feature type="compositionally biased region" description="Polar residues" evidence="3">
    <location>
        <begin position="699"/>
        <end position="729"/>
    </location>
</feature>
<dbReference type="InterPro" id="IPR039918">
    <property type="entry name" value="PPP4R4"/>
</dbReference>
<gene>
    <name evidence="4" type="ORF">g.32615</name>
</gene>
<dbReference type="EMBL" id="GECZ01003638">
    <property type="protein sequence ID" value="JAS66131.1"/>
    <property type="molecule type" value="Transcribed_RNA"/>
</dbReference>
<dbReference type="InterPro" id="IPR016024">
    <property type="entry name" value="ARM-type_fold"/>
</dbReference>
<dbReference type="InterPro" id="IPR011989">
    <property type="entry name" value="ARM-like"/>
</dbReference>
<feature type="repeat" description="HEAT" evidence="2">
    <location>
        <begin position="164"/>
        <end position="200"/>
    </location>
</feature>
<dbReference type="InterPro" id="IPR021133">
    <property type="entry name" value="HEAT_type_2"/>
</dbReference>
<keyword evidence="1" id="KW-0677">Repeat</keyword>
<organism evidence="4">
    <name type="scientific">Cuerna arida</name>
    <dbReference type="NCBI Taxonomy" id="1464854"/>
    <lineage>
        <taxon>Eukaryota</taxon>
        <taxon>Metazoa</taxon>
        <taxon>Ecdysozoa</taxon>
        <taxon>Arthropoda</taxon>
        <taxon>Hexapoda</taxon>
        <taxon>Insecta</taxon>
        <taxon>Pterygota</taxon>
        <taxon>Neoptera</taxon>
        <taxon>Paraneoptera</taxon>
        <taxon>Hemiptera</taxon>
        <taxon>Auchenorrhyncha</taxon>
        <taxon>Membracoidea</taxon>
        <taxon>Cicadellidae</taxon>
        <taxon>Cicadellinae</taxon>
        <taxon>Proconiini</taxon>
        <taxon>Cuerna</taxon>
    </lineage>
</organism>
<sequence>MTCLGNFEMSNESGLVGDELQKISVMKNLPMLIKEDLTACIQRIVPRMQQTLPHGSTEYNMGACDAVRTVARQNLMSTDNFTKVFLQHILNSLESRDTVAADEWLNVLLDIIKVLPTNVLHSEVLPIAVNKAHISKPVHVRVTSCRILGHLALSFSAVQVKRDIIPVVISLCQDVSGEVRAAISKELPNLASTLGMETSNFLLNHLLDLVSDEEAMVREAAVEAVAYMLPKFHSDTLKSTIIPLTKKVFPEIVKNEDGLLVVLTKVYGHYAIGLKNYMTVTEKSQFLQRYIQMSQLNSNNRRNKINPYNPIVMDEDELALRLTDCRLNCAYNFPAMVMFAQDLKQELIDALISVMRNLASDSFCQVRKKIASGFYEVMKLMPKWQAALKAEFIRLLKDDIDIVQEGLVPNVSDILLSLSSSNTLTSDKVESGKDVGQALFVCEKNLNDAPHWRLQEGLLSGFRVVPKVFHPEFVYLYFVPLLLTRAVSGRILPCRVAALNTLLVIIADPSQAKQKLKIRNKVLELCNNSSFHCRQLFLRGMSTFIVHSPEVLKELFFHNITSMAEDKVPNIRLMLCKLLPKLKTIALDPVDRKLLASIDAAITSMSGETDRDVQMQLKIALNLMDEGDKVKSLGSKRLEPDVESSSAPRRSIIGFSNTISPLTDMRSFTSESSARSISSQYSMASQQQQTLSSRPKPYTGSQSIRAQSMPATTTGTPRNHVTSRITTQKPGIKAPVEKRKTSLPRR</sequence>
<dbReference type="SUPFAM" id="SSF48371">
    <property type="entry name" value="ARM repeat"/>
    <property type="match status" value="1"/>
</dbReference>
<proteinExistence type="predicted"/>
<feature type="repeat" description="HEAT" evidence="2">
    <location>
        <begin position="202"/>
        <end position="240"/>
    </location>
</feature>
<accession>A0A1B6GUN3</accession>
<dbReference type="Pfam" id="PF02985">
    <property type="entry name" value="HEAT"/>
    <property type="match status" value="1"/>
</dbReference>
<dbReference type="Gene3D" id="1.25.10.10">
    <property type="entry name" value="Leucine-rich Repeat Variant"/>
    <property type="match status" value="1"/>
</dbReference>
<dbReference type="PANTHER" id="PTHR21467">
    <property type="entry name" value="PROTEIN PHOSPHATASE 4 REGULATORY SUBUNIT 4 PPP4R4"/>
    <property type="match status" value="1"/>
</dbReference>
<dbReference type="GO" id="GO:0005829">
    <property type="term" value="C:cytosol"/>
    <property type="evidence" value="ECO:0007669"/>
    <property type="project" value="TreeGrafter"/>
</dbReference>
<evidence type="ECO:0000313" key="4">
    <source>
        <dbReference type="EMBL" id="JAS66131.1"/>
    </source>
</evidence>
<evidence type="ECO:0000256" key="3">
    <source>
        <dbReference type="SAM" id="MobiDB-lite"/>
    </source>
</evidence>
<evidence type="ECO:0000256" key="1">
    <source>
        <dbReference type="ARBA" id="ARBA00022737"/>
    </source>
</evidence>
<feature type="region of interest" description="Disordered" evidence="3">
    <location>
        <begin position="670"/>
        <end position="746"/>
    </location>
</feature>
<protein>
    <recommendedName>
        <fullName evidence="5">Condensin complex subunit 1 C-terminal domain-containing protein</fullName>
    </recommendedName>
</protein>
<dbReference type="PROSITE" id="PS50077">
    <property type="entry name" value="HEAT_REPEAT"/>
    <property type="match status" value="2"/>
</dbReference>